<sequence length="262" mass="26125">MNIIRKSIAGITAVVLSLGFVLPVSALTVDTSGSVQGSGLGSVGATGAGVDINVDVGVGATTSGGGSQDGTTSTSGNASSNVNGNASVDANALLITRVDIDTGTVKATSAAPASVETRADLSGYVAAQMQSDANIASVETASDNVAVTYKQYARLFGFIPVTLDATATVQADGSVKVSYPWYAFLAVTNKADLETKLEQRVDAALSANAQLEASANASAEVTGSLSASEQAQVVQAVKTVMQAELDAALEARADASGSANVQ</sequence>
<evidence type="ECO:0000313" key="2">
    <source>
        <dbReference type="EMBL" id="PIR83630.1"/>
    </source>
</evidence>
<protein>
    <submittedName>
        <fullName evidence="2">Uncharacterized protein</fullName>
    </submittedName>
</protein>
<dbReference type="Proteomes" id="UP000231192">
    <property type="component" value="Unassembled WGS sequence"/>
</dbReference>
<feature type="region of interest" description="Disordered" evidence="1">
    <location>
        <begin position="61"/>
        <end position="83"/>
    </location>
</feature>
<evidence type="ECO:0000313" key="3">
    <source>
        <dbReference type="Proteomes" id="UP000231192"/>
    </source>
</evidence>
<organism evidence="2 3">
    <name type="scientific">Candidatus Kaiserbacteria bacterium CG10_big_fil_rev_8_21_14_0_10_51_14</name>
    <dbReference type="NCBI Taxonomy" id="1974610"/>
    <lineage>
        <taxon>Bacteria</taxon>
        <taxon>Candidatus Kaiseribacteriota</taxon>
    </lineage>
</organism>
<feature type="compositionally biased region" description="Low complexity" evidence="1">
    <location>
        <begin position="69"/>
        <end position="83"/>
    </location>
</feature>
<comment type="caution">
    <text evidence="2">The sequence shown here is derived from an EMBL/GenBank/DDBJ whole genome shotgun (WGS) entry which is preliminary data.</text>
</comment>
<dbReference type="AlphaFoldDB" id="A0A2H0UBB6"/>
<gene>
    <name evidence="2" type="ORF">COU18_03025</name>
</gene>
<name>A0A2H0UBB6_9BACT</name>
<evidence type="ECO:0000256" key="1">
    <source>
        <dbReference type="SAM" id="MobiDB-lite"/>
    </source>
</evidence>
<accession>A0A2H0UBB6</accession>
<dbReference type="EMBL" id="PFBK01000008">
    <property type="protein sequence ID" value="PIR83630.1"/>
    <property type="molecule type" value="Genomic_DNA"/>
</dbReference>
<proteinExistence type="predicted"/>
<reference evidence="3" key="1">
    <citation type="submission" date="2017-09" db="EMBL/GenBank/DDBJ databases">
        <title>Depth-based differentiation of microbial function through sediment-hosted aquifers and enrichment of novel symbionts in the deep terrestrial subsurface.</title>
        <authorList>
            <person name="Probst A.J."/>
            <person name="Ladd B."/>
            <person name="Jarett J.K."/>
            <person name="Geller-Mcgrath D.E."/>
            <person name="Sieber C.M.K."/>
            <person name="Emerson J.B."/>
            <person name="Anantharaman K."/>
            <person name="Thomas B.C."/>
            <person name="Malmstrom R."/>
            <person name="Stieglmeier M."/>
            <person name="Klingl A."/>
            <person name="Woyke T."/>
            <person name="Ryan C.M."/>
            <person name="Banfield J.F."/>
        </authorList>
    </citation>
    <scope>NUCLEOTIDE SEQUENCE [LARGE SCALE GENOMIC DNA]</scope>
</reference>